<dbReference type="GO" id="GO:0006508">
    <property type="term" value="P:proteolysis"/>
    <property type="evidence" value="ECO:0007669"/>
    <property type="project" value="TreeGrafter"/>
</dbReference>
<dbReference type="Pfam" id="PF19030">
    <property type="entry name" value="TSP1_ADAMTS"/>
    <property type="match status" value="1"/>
</dbReference>
<dbReference type="EMBL" id="MRZV01002126">
    <property type="protein sequence ID" value="PIK34602.1"/>
    <property type="molecule type" value="Genomic_DNA"/>
</dbReference>
<dbReference type="OrthoDB" id="10062690at2759"/>
<accession>A0A2G8JFT6</accession>
<dbReference type="AlphaFoldDB" id="A0A2G8JFT6"/>
<evidence type="ECO:0008006" key="5">
    <source>
        <dbReference type="Google" id="ProtNLM"/>
    </source>
</evidence>
<dbReference type="PANTHER" id="PTHR13723">
    <property type="entry name" value="ADAMTS A DISINTEGRIN AND METALLOPROTEASE WITH THROMBOSPONDIN MOTIFS PROTEASE"/>
    <property type="match status" value="1"/>
</dbReference>
<proteinExistence type="predicted"/>
<dbReference type="STRING" id="307972.A0A2G8JFT6"/>
<dbReference type="Gene3D" id="2.20.100.10">
    <property type="entry name" value="Thrombospondin type-1 (TSP1) repeat"/>
    <property type="match status" value="1"/>
</dbReference>
<keyword evidence="4" id="KW-1185">Reference proteome</keyword>
<dbReference type="GO" id="GO:0030198">
    <property type="term" value="P:extracellular matrix organization"/>
    <property type="evidence" value="ECO:0007669"/>
    <property type="project" value="TreeGrafter"/>
</dbReference>
<evidence type="ECO:0000256" key="1">
    <source>
        <dbReference type="ARBA" id="ARBA00004613"/>
    </source>
</evidence>
<dbReference type="InterPro" id="IPR000884">
    <property type="entry name" value="TSP1_rpt"/>
</dbReference>
<reference evidence="3 4" key="1">
    <citation type="journal article" date="2017" name="PLoS Biol.">
        <title>The sea cucumber genome provides insights into morphological evolution and visceral regeneration.</title>
        <authorList>
            <person name="Zhang X."/>
            <person name="Sun L."/>
            <person name="Yuan J."/>
            <person name="Sun Y."/>
            <person name="Gao Y."/>
            <person name="Zhang L."/>
            <person name="Li S."/>
            <person name="Dai H."/>
            <person name="Hamel J.F."/>
            <person name="Liu C."/>
            <person name="Yu Y."/>
            <person name="Liu S."/>
            <person name="Lin W."/>
            <person name="Guo K."/>
            <person name="Jin S."/>
            <person name="Xu P."/>
            <person name="Storey K.B."/>
            <person name="Huan P."/>
            <person name="Zhang T."/>
            <person name="Zhou Y."/>
            <person name="Zhang J."/>
            <person name="Lin C."/>
            <person name="Li X."/>
            <person name="Xing L."/>
            <person name="Huo D."/>
            <person name="Sun M."/>
            <person name="Wang L."/>
            <person name="Mercier A."/>
            <person name="Li F."/>
            <person name="Yang H."/>
            <person name="Xiang J."/>
        </authorList>
    </citation>
    <scope>NUCLEOTIDE SEQUENCE [LARGE SCALE GENOMIC DNA]</scope>
    <source>
        <strain evidence="3">Shaxun</strain>
        <tissue evidence="3">Muscle</tissue>
    </source>
</reference>
<dbReference type="SUPFAM" id="SSF82895">
    <property type="entry name" value="TSP-1 type 1 repeat"/>
    <property type="match status" value="1"/>
</dbReference>
<gene>
    <name evidence="3" type="ORF">BSL78_28578</name>
</gene>
<organism evidence="3 4">
    <name type="scientific">Stichopus japonicus</name>
    <name type="common">Sea cucumber</name>
    <dbReference type="NCBI Taxonomy" id="307972"/>
    <lineage>
        <taxon>Eukaryota</taxon>
        <taxon>Metazoa</taxon>
        <taxon>Echinodermata</taxon>
        <taxon>Eleutherozoa</taxon>
        <taxon>Echinozoa</taxon>
        <taxon>Holothuroidea</taxon>
        <taxon>Aspidochirotacea</taxon>
        <taxon>Aspidochirotida</taxon>
        <taxon>Stichopodidae</taxon>
        <taxon>Apostichopus</taxon>
    </lineage>
</organism>
<dbReference type="GO" id="GO:0031012">
    <property type="term" value="C:extracellular matrix"/>
    <property type="evidence" value="ECO:0007669"/>
    <property type="project" value="TreeGrafter"/>
</dbReference>
<evidence type="ECO:0000256" key="2">
    <source>
        <dbReference type="ARBA" id="ARBA00022525"/>
    </source>
</evidence>
<keyword evidence="2" id="KW-0964">Secreted</keyword>
<evidence type="ECO:0000313" key="3">
    <source>
        <dbReference type="EMBL" id="PIK34602.1"/>
    </source>
</evidence>
<dbReference type="InterPro" id="IPR050439">
    <property type="entry name" value="ADAMTS_ADAMTS-like"/>
</dbReference>
<dbReference type="InterPro" id="IPR036383">
    <property type="entry name" value="TSP1_rpt_sf"/>
</dbReference>
<dbReference type="GO" id="GO:0005576">
    <property type="term" value="C:extracellular region"/>
    <property type="evidence" value="ECO:0007669"/>
    <property type="project" value="UniProtKB-SubCell"/>
</dbReference>
<comment type="caution">
    <text evidence="3">The sequence shown here is derived from an EMBL/GenBank/DDBJ whole genome shotgun (WGS) entry which is preliminary data.</text>
</comment>
<name>A0A2G8JFT6_STIJA</name>
<comment type="subcellular location">
    <subcellularLocation>
        <location evidence="1">Secreted</location>
    </subcellularLocation>
</comment>
<dbReference type="GO" id="GO:0004222">
    <property type="term" value="F:metalloendopeptidase activity"/>
    <property type="evidence" value="ECO:0007669"/>
    <property type="project" value="TreeGrafter"/>
</dbReference>
<dbReference type="SMART" id="SM00209">
    <property type="entry name" value="TSP1"/>
    <property type="match status" value="1"/>
</dbReference>
<evidence type="ECO:0000313" key="4">
    <source>
        <dbReference type="Proteomes" id="UP000230750"/>
    </source>
</evidence>
<protein>
    <recommendedName>
        <fullName evidence="5">Ig-like domain-containing protein</fullName>
    </recommendedName>
</protein>
<dbReference type="PANTHER" id="PTHR13723:SF281">
    <property type="entry name" value="PAPILIN"/>
    <property type="match status" value="1"/>
</dbReference>
<dbReference type="PROSITE" id="PS50092">
    <property type="entry name" value="TSP1"/>
    <property type="match status" value="1"/>
</dbReference>
<sequence>MERSGEDVWQPDTNCHPVEREATMEECATEACILEWRVGDWSSCSAECGEGHQSRVVQCSVANSSRGHCDRLQRPADRRVCEVPTVTAVGYLAVAYLHWRLPDAGKKMNCYSPTNSIQLDVNCNHQRKPLSVSLCGSGSCSAQWIAQTWNQVTKMYVTTVATASGVPGSRSELPGVENGEMVNMMKADAVTFKCQSRGLPVTFPPAVALCSPIRLACSPDGTRQSGPSVLSRAEAVKRGGRSAVTRMVLPPTGVTGIPCLQQCIHVAWEIVQSGKVSTSHIILQYKVADVRGKEGVCGIGRGVVIEADSQVGKGRDSHIGTSDGSF</sequence>
<dbReference type="Proteomes" id="UP000230750">
    <property type="component" value="Unassembled WGS sequence"/>
</dbReference>